<evidence type="ECO:0000313" key="3">
    <source>
        <dbReference type="Proteomes" id="UP000767334"/>
    </source>
</evidence>
<dbReference type="EMBL" id="JACJLL010000073">
    <property type="protein sequence ID" value="MBM6819948.1"/>
    <property type="molecule type" value="Genomic_DNA"/>
</dbReference>
<proteinExistence type="predicted"/>
<name>A0ABS2FJ62_9CLOT</name>
<keyword evidence="3" id="KW-1185">Reference proteome</keyword>
<protein>
    <submittedName>
        <fullName evidence="2">Uncharacterized protein</fullName>
    </submittedName>
</protein>
<keyword evidence="1" id="KW-0175">Coiled coil</keyword>
<dbReference type="Proteomes" id="UP000767334">
    <property type="component" value="Unassembled WGS sequence"/>
</dbReference>
<feature type="coiled-coil region" evidence="1">
    <location>
        <begin position="129"/>
        <end position="171"/>
    </location>
</feature>
<evidence type="ECO:0000313" key="2">
    <source>
        <dbReference type="EMBL" id="MBM6819948.1"/>
    </source>
</evidence>
<accession>A0ABS2FJ62</accession>
<reference evidence="2 3" key="1">
    <citation type="journal article" date="2021" name="Sci. Rep.">
        <title>The distribution of antibiotic resistance genes in chicken gut microbiota commensals.</title>
        <authorList>
            <person name="Juricova H."/>
            <person name="Matiasovicova J."/>
            <person name="Kubasova T."/>
            <person name="Cejkova D."/>
            <person name="Rychlik I."/>
        </authorList>
    </citation>
    <scope>NUCLEOTIDE SEQUENCE [LARGE SCALE GENOMIC DNA]</scope>
    <source>
        <strain evidence="2 3">An435</strain>
    </source>
</reference>
<dbReference type="RefSeq" id="WP_204572416.1">
    <property type="nucleotide sequence ID" value="NZ_JACJLL010000073.1"/>
</dbReference>
<gene>
    <name evidence="2" type="ORF">H6A19_11485</name>
</gene>
<evidence type="ECO:0000256" key="1">
    <source>
        <dbReference type="SAM" id="Coils"/>
    </source>
</evidence>
<sequence length="233" mass="28349">MVQQEELVKIIEEEGLSAFEVRQIPKISDSTIVLKEISDIVRFCKMNDIRNLFYNYIYLEKDDYIIDDEIQEDIEKDIYKLIKKEIKEHNKRVETIDFTRPVMLNISTIFQNTLVCILESDYWHEEINLLTAEETIEYLQENYDEILEQKEAEKEEKLEMLKNELKQYMLEDENFLICTNKDLRRNYAEMLMKNKKMKKYLEPFKYSHGDGIWVQSLVMFVEVVWAEYRNRKY</sequence>
<comment type="caution">
    <text evidence="2">The sequence shown here is derived from an EMBL/GenBank/DDBJ whole genome shotgun (WGS) entry which is preliminary data.</text>
</comment>
<organism evidence="2 3">
    <name type="scientific">Clostridium saudiense</name>
    <dbReference type="NCBI Taxonomy" id="1414720"/>
    <lineage>
        <taxon>Bacteria</taxon>
        <taxon>Bacillati</taxon>
        <taxon>Bacillota</taxon>
        <taxon>Clostridia</taxon>
        <taxon>Eubacteriales</taxon>
        <taxon>Clostridiaceae</taxon>
        <taxon>Clostridium</taxon>
    </lineage>
</organism>